<protein>
    <submittedName>
        <fullName evidence="2">Uncharacterized protein LOC102804859</fullName>
    </submittedName>
</protein>
<dbReference type="InterPro" id="IPR036291">
    <property type="entry name" value="NAD(P)-bd_dom_sf"/>
</dbReference>
<organism evidence="1 2">
    <name type="scientific">Saccoglossus kowalevskii</name>
    <name type="common">Acorn worm</name>
    <dbReference type="NCBI Taxonomy" id="10224"/>
    <lineage>
        <taxon>Eukaryota</taxon>
        <taxon>Metazoa</taxon>
        <taxon>Hemichordata</taxon>
        <taxon>Enteropneusta</taxon>
        <taxon>Harrimaniidae</taxon>
        <taxon>Saccoglossus</taxon>
    </lineage>
</organism>
<dbReference type="Proteomes" id="UP000694865">
    <property type="component" value="Unplaced"/>
</dbReference>
<reference evidence="2" key="1">
    <citation type="submission" date="2025-08" db="UniProtKB">
        <authorList>
            <consortium name="RefSeq"/>
        </authorList>
    </citation>
    <scope>IDENTIFICATION</scope>
    <source>
        <tissue evidence="2">Testes</tissue>
    </source>
</reference>
<dbReference type="GeneID" id="102804859"/>
<keyword evidence="1" id="KW-1185">Reference proteome</keyword>
<evidence type="ECO:0000313" key="2">
    <source>
        <dbReference type="RefSeq" id="XP_006819005.1"/>
    </source>
</evidence>
<gene>
    <name evidence="2" type="primary">LOC102804859</name>
</gene>
<proteinExistence type="predicted"/>
<sequence length="176" mass="19273">MADQVVWLVGAGVHAAEYAKVLKNLNVKFEVIGRGAESAAKFETNTGHPVHLGGLDNFLSANLLPVDNQSVVAIVTVTIPNLATCTLQLIKHGVNTILLEKPGGRDSGELVEIVRAVEEAEKTGRRMRVRLAYNRRFYASVRKAQELANEDGGITSFIFEFTEWSHIIANLPHPES</sequence>
<evidence type="ECO:0000313" key="1">
    <source>
        <dbReference type="Proteomes" id="UP000694865"/>
    </source>
</evidence>
<dbReference type="Gene3D" id="3.40.50.720">
    <property type="entry name" value="NAD(P)-binding Rossmann-like Domain"/>
    <property type="match status" value="1"/>
</dbReference>
<dbReference type="RefSeq" id="XP_006819005.1">
    <property type="nucleotide sequence ID" value="XM_006818942.1"/>
</dbReference>
<feature type="non-terminal residue" evidence="2">
    <location>
        <position position="176"/>
    </location>
</feature>
<dbReference type="SUPFAM" id="SSF51735">
    <property type="entry name" value="NAD(P)-binding Rossmann-fold domains"/>
    <property type="match status" value="1"/>
</dbReference>
<accession>A0ABM0MG64</accession>
<name>A0ABM0MG64_SACKO</name>